<dbReference type="Pfam" id="PF13385">
    <property type="entry name" value="Laminin_G_3"/>
    <property type="match status" value="1"/>
</dbReference>
<evidence type="ECO:0000313" key="11">
    <source>
        <dbReference type="RefSeq" id="XP_006818425.1"/>
    </source>
</evidence>
<feature type="chain" id="PRO_5045748516" evidence="7">
    <location>
        <begin position="23"/>
        <end position="565"/>
    </location>
</feature>
<evidence type="ECO:0000259" key="8">
    <source>
        <dbReference type="PROSITE" id="PS50026"/>
    </source>
</evidence>
<feature type="disulfide bond" evidence="5">
    <location>
        <begin position="78"/>
        <end position="96"/>
    </location>
</feature>
<dbReference type="Pfam" id="PF00084">
    <property type="entry name" value="Sushi"/>
    <property type="match status" value="3"/>
</dbReference>
<feature type="disulfide bond" evidence="5">
    <location>
        <begin position="126"/>
        <end position="141"/>
    </location>
</feature>
<dbReference type="InterPro" id="IPR036055">
    <property type="entry name" value="LDL_receptor-like_sf"/>
</dbReference>
<dbReference type="PRINTS" id="PR00261">
    <property type="entry name" value="LDLRECEPTOR"/>
</dbReference>
<dbReference type="PROSITE" id="PS01186">
    <property type="entry name" value="EGF_2"/>
    <property type="match status" value="1"/>
</dbReference>
<evidence type="ECO:0000256" key="7">
    <source>
        <dbReference type="SAM" id="SignalP"/>
    </source>
</evidence>
<evidence type="ECO:0000313" key="10">
    <source>
        <dbReference type="Proteomes" id="UP000694865"/>
    </source>
</evidence>
<organism evidence="10 11">
    <name type="scientific">Saccoglossus kowalevskii</name>
    <name type="common">Acorn worm</name>
    <dbReference type="NCBI Taxonomy" id="10224"/>
    <lineage>
        <taxon>Eukaryota</taxon>
        <taxon>Metazoa</taxon>
        <taxon>Hemichordata</taxon>
        <taxon>Enteropneusta</taxon>
        <taxon>Harrimaniidae</taxon>
        <taxon>Saccoglossus</taxon>
    </lineage>
</organism>
<feature type="disulfide bond" evidence="5">
    <location>
        <begin position="90"/>
        <end position="105"/>
    </location>
</feature>
<feature type="disulfide bond" evidence="5">
    <location>
        <begin position="114"/>
        <end position="132"/>
    </location>
</feature>
<dbReference type="InterPro" id="IPR051277">
    <property type="entry name" value="SEZ6_CSMD_C4BPB_Regulators"/>
</dbReference>
<dbReference type="PROSITE" id="PS01209">
    <property type="entry name" value="LDLRA_1"/>
    <property type="match status" value="1"/>
</dbReference>
<keyword evidence="10" id="KW-1185">Reference proteome</keyword>
<evidence type="ECO:0000256" key="4">
    <source>
        <dbReference type="PROSITE-ProRule" id="PRU00076"/>
    </source>
</evidence>
<protein>
    <submittedName>
        <fullName evidence="11">Low-density lipoprotein receptor-related protein 2-like</fullName>
    </submittedName>
</protein>
<dbReference type="SMART" id="SM00032">
    <property type="entry name" value="CCP"/>
    <property type="match status" value="3"/>
</dbReference>
<dbReference type="SMART" id="SM00192">
    <property type="entry name" value="LDLa"/>
    <property type="match status" value="2"/>
</dbReference>
<reference evidence="11" key="1">
    <citation type="submission" date="2025-08" db="UniProtKB">
        <authorList>
            <consortium name="RefSeq"/>
        </authorList>
    </citation>
    <scope>IDENTIFICATION</scope>
    <source>
        <tissue evidence="11">Testes</tissue>
    </source>
</reference>
<dbReference type="GeneID" id="102810170"/>
<dbReference type="Gene3D" id="4.10.400.10">
    <property type="entry name" value="Low-density Lipoprotein Receptor"/>
    <property type="match status" value="2"/>
</dbReference>
<feature type="disulfide bond" evidence="4">
    <location>
        <begin position="33"/>
        <end position="50"/>
    </location>
</feature>
<dbReference type="InterPro" id="IPR013320">
    <property type="entry name" value="ConA-like_dom_sf"/>
</dbReference>
<dbReference type="InterPro" id="IPR035976">
    <property type="entry name" value="Sushi/SCR/CCP_sf"/>
</dbReference>
<dbReference type="InterPro" id="IPR000742">
    <property type="entry name" value="EGF"/>
</dbReference>
<dbReference type="InterPro" id="IPR000436">
    <property type="entry name" value="Sushi_SCR_CCP_dom"/>
</dbReference>
<keyword evidence="3 4" id="KW-1015">Disulfide bond</keyword>
<dbReference type="CDD" id="cd00054">
    <property type="entry name" value="EGF_CA"/>
    <property type="match status" value="1"/>
</dbReference>
<evidence type="ECO:0000256" key="2">
    <source>
        <dbReference type="ARBA" id="ARBA00022737"/>
    </source>
</evidence>
<evidence type="ECO:0000259" key="9">
    <source>
        <dbReference type="PROSITE" id="PS50923"/>
    </source>
</evidence>
<gene>
    <name evidence="11" type="primary">LOC102810170</name>
</gene>
<feature type="disulfide bond" evidence="5">
    <location>
        <begin position="71"/>
        <end position="83"/>
    </location>
</feature>
<keyword evidence="6" id="KW-0768">Sushi</keyword>
<dbReference type="SUPFAM" id="SSF57424">
    <property type="entry name" value="LDL receptor-like module"/>
    <property type="match status" value="2"/>
</dbReference>
<feature type="signal peptide" evidence="7">
    <location>
        <begin position="1"/>
        <end position="22"/>
    </location>
</feature>
<dbReference type="Pfam" id="PF00057">
    <property type="entry name" value="Ldl_recept_a"/>
    <property type="match status" value="2"/>
</dbReference>
<evidence type="ECO:0000256" key="5">
    <source>
        <dbReference type="PROSITE-ProRule" id="PRU00124"/>
    </source>
</evidence>
<proteinExistence type="predicted"/>
<dbReference type="PROSITE" id="PS50068">
    <property type="entry name" value="LDLRA_2"/>
    <property type="match status" value="2"/>
</dbReference>
<feature type="domain" description="Sushi" evidence="9">
    <location>
        <begin position="258"/>
        <end position="309"/>
    </location>
</feature>
<dbReference type="SUPFAM" id="SSF57535">
    <property type="entry name" value="Complement control module/SCR domain"/>
    <property type="match status" value="3"/>
</dbReference>
<dbReference type="Gene3D" id="2.10.25.10">
    <property type="entry name" value="Laminin"/>
    <property type="match status" value="1"/>
</dbReference>
<feature type="disulfide bond" evidence="4">
    <location>
        <begin position="52"/>
        <end position="61"/>
    </location>
</feature>
<sequence length="565" mass="60358">MATWCKGLGLVCFLALPWQTISTSCQCPTPNPCENGGQCEGDCGPDGFICFCSSGYTGNRCQTNVGGSGSCGAGEYECSDTSCILATQQCDYYQDCSSGEDETSCSCTGDQFTCNDGRCIPLSRWCDGIRDCSDSEDEVSCSTPADCSDLSSLSNGITMGGWGHGDHMAFVCNSGFTLVGSVALGCTDGSWSGSAPTCLGDCPDQSPPTNGQRIGLLTHGSSLTFICDSGYTLVGAAILTCNDGTWDNTAPSCFADCVDPGTPNNVLRTGGTTHGGVLSYSCVSGYLYGSSDIICDNGVWNDSIPACFDPSPNYHWELSGKCSSSDPDPVDCTGTPCATVYEMIQSRDGNIYDAAPVNFYPIQLTASPPAVVNRHLCSIYNDAQNILFLNDFNGECLSDVYLCPEGATISFWLNIDASVNNGTRYIFSSGGQTAKSRGFAVWTTDGATSTSMVWAAIIRKDRNTLNRHLSSFDWFPQNTWFYLTVTFSTTNLGNIYVDGALQAPTQGTEEMTLDTYDYTSLNLGGPNDDPSSMSERSISAVSELKIHYRELTETEVGWLYDIEMG</sequence>
<dbReference type="InterPro" id="IPR002172">
    <property type="entry name" value="LDrepeatLR_classA_rpt"/>
</dbReference>
<dbReference type="InterPro" id="IPR023415">
    <property type="entry name" value="LDLR_class-A_CS"/>
</dbReference>
<name>A0ABM0MEI4_SACKO</name>
<feature type="domain" description="Sushi" evidence="9">
    <location>
        <begin position="203"/>
        <end position="255"/>
    </location>
</feature>
<feature type="domain" description="EGF-like" evidence="8">
    <location>
        <begin position="26"/>
        <end position="62"/>
    </location>
</feature>
<dbReference type="PROSITE" id="PS50026">
    <property type="entry name" value="EGF_3"/>
    <property type="match status" value="1"/>
</dbReference>
<keyword evidence="4" id="KW-0245">EGF-like domain</keyword>
<accession>A0ABM0MEI4</accession>
<dbReference type="Proteomes" id="UP000694865">
    <property type="component" value="Unplaced"/>
</dbReference>
<dbReference type="Gene3D" id="2.60.120.200">
    <property type="match status" value="1"/>
</dbReference>
<dbReference type="PROSITE" id="PS50923">
    <property type="entry name" value="SUSHI"/>
    <property type="match status" value="3"/>
</dbReference>
<dbReference type="Gene3D" id="2.10.70.10">
    <property type="entry name" value="Complement Module, domain 1"/>
    <property type="match status" value="3"/>
</dbReference>
<evidence type="ECO:0000256" key="1">
    <source>
        <dbReference type="ARBA" id="ARBA00022729"/>
    </source>
</evidence>
<dbReference type="PANTHER" id="PTHR45656:SF4">
    <property type="entry name" value="PROTEIN CBR-CLEC-78"/>
    <property type="match status" value="1"/>
</dbReference>
<dbReference type="PANTHER" id="PTHR45656">
    <property type="entry name" value="PROTEIN CBR-CLEC-78"/>
    <property type="match status" value="1"/>
</dbReference>
<dbReference type="PROSITE" id="PS51257">
    <property type="entry name" value="PROKAR_LIPOPROTEIN"/>
    <property type="match status" value="1"/>
</dbReference>
<dbReference type="CDD" id="cd00033">
    <property type="entry name" value="CCP"/>
    <property type="match status" value="3"/>
</dbReference>
<evidence type="ECO:0000256" key="3">
    <source>
        <dbReference type="ARBA" id="ARBA00023157"/>
    </source>
</evidence>
<dbReference type="PROSITE" id="PS00022">
    <property type="entry name" value="EGF_1"/>
    <property type="match status" value="1"/>
</dbReference>
<keyword evidence="2" id="KW-0677">Repeat</keyword>
<keyword evidence="1 7" id="KW-0732">Signal</keyword>
<dbReference type="CDD" id="cd00112">
    <property type="entry name" value="LDLa"/>
    <property type="match status" value="2"/>
</dbReference>
<dbReference type="SUPFAM" id="SSF49899">
    <property type="entry name" value="Concanavalin A-like lectins/glucanases"/>
    <property type="match status" value="1"/>
</dbReference>
<dbReference type="RefSeq" id="XP_006818425.1">
    <property type="nucleotide sequence ID" value="XM_006818362.1"/>
</dbReference>
<feature type="domain" description="Sushi" evidence="9">
    <location>
        <begin position="139"/>
        <end position="200"/>
    </location>
</feature>
<comment type="caution">
    <text evidence="4">Lacks conserved residue(s) required for the propagation of feature annotation.</text>
</comment>
<evidence type="ECO:0000256" key="6">
    <source>
        <dbReference type="PROSITE-ProRule" id="PRU00302"/>
    </source>
</evidence>
<feature type="disulfide bond" evidence="5">
    <location>
        <begin position="107"/>
        <end position="119"/>
    </location>
</feature>
<dbReference type="SUPFAM" id="SSF57196">
    <property type="entry name" value="EGF/Laminin"/>
    <property type="match status" value="1"/>
</dbReference>
<dbReference type="SMART" id="SM00181">
    <property type="entry name" value="EGF"/>
    <property type="match status" value="1"/>
</dbReference>